<dbReference type="eggNOG" id="ENOG503274G">
    <property type="taxonomic scope" value="Bacteria"/>
</dbReference>
<protein>
    <recommendedName>
        <fullName evidence="4">Sensory transduction regulator</fullName>
    </recommendedName>
</protein>
<dbReference type="RefSeq" id="WP_035135659.1">
    <property type="nucleotide sequence ID" value="NZ_JBQHQR010000005.1"/>
</dbReference>
<evidence type="ECO:0000313" key="3">
    <source>
        <dbReference type="Proteomes" id="UP000028542"/>
    </source>
</evidence>
<dbReference type="STRING" id="318464.IO99_18025"/>
<dbReference type="AlphaFoldDB" id="A0A084J7C8"/>
<comment type="caution">
    <text evidence="1">The sequence shown here is derived from an EMBL/GenBank/DDBJ whole genome shotgun (WGS) entry which is preliminary data.</text>
</comment>
<evidence type="ECO:0000313" key="2">
    <source>
        <dbReference type="EMBL" id="MBE6061033.1"/>
    </source>
</evidence>
<dbReference type="EMBL" id="SVCM01000146">
    <property type="protein sequence ID" value="MBE6061033.1"/>
    <property type="molecule type" value="Genomic_DNA"/>
</dbReference>
<reference evidence="1 3" key="1">
    <citation type="submission" date="2014-07" db="EMBL/GenBank/DDBJ databases">
        <title>Draft genome of Clostridium sulfidigenes 113A isolated from sediments associated with methane hydrate from Krishna Godavari basin.</title>
        <authorList>
            <person name="Honkalas V.S."/>
            <person name="Dabir A.P."/>
            <person name="Arora P."/>
            <person name="Dhakephalkar P.K."/>
        </authorList>
    </citation>
    <scope>NUCLEOTIDE SEQUENCE [LARGE SCALE GENOMIC DNA]</scope>
    <source>
        <strain evidence="1 3">113A</strain>
    </source>
</reference>
<accession>A0A084J7C8</accession>
<dbReference type="EMBL" id="JPMD01000055">
    <property type="protein sequence ID" value="KEZ84862.1"/>
    <property type="molecule type" value="Genomic_DNA"/>
</dbReference>
<dbReference type="Proteomes" id="UP000028542">
    <property type="component" value="Unassembled WGS sequence"/>
</dbReference>
<dbReference type="Proteomes" id="UP000768462">
    <property type="component" value="Unassembled WGS sequence"/>
</dbReference>
<gene>
    <name evidence="2" type="ORF">E7215_12805</name>
    <name evidence="1" type="ORF">IO99_18025</name>
</gene>
<keyword evidence="3" id="KW-1185">Reference proteome</keyword>
<name>A0A084J7C8_9CLOT</name>
<reference evidence="2" key="2">
    <citation type="submission" date="2019-04" db="EMBL/GenBank/DDBJ databases">
        <title>Evolution of Biomass-Degrading Anaerobic Consortia Revealed by Metagenomics.</title>
        <authorList>
            <person name="Peng X."/>
        </authorList>
    </citation>
    <scope>NUCLEOTIDE SEQUENCE</scope>
    <source>
        <strain evidence="2">SIG254</strain>
    </source>
</reference>
<evidence type="ECO:0008006" key="4">
    <source>
        <dbReference type="Google" id="ProtNLM"/>
    </source>
</evidence>
<sequence length="149" mass="17189">MRNNAIEFEKYIEEHRLPLNKGLNVDEFTIFSFPEKITINGVTKPVLGGGQDRRAVISLRDDDTLADIFCFNIASISKAQDKYKLYALFNELNSTYKYVSFYEDNEIISAKVSLPFNDNFDADLVFQMLSIIFRAVDEEYPKILSTLHN</sequence>
<evidence type="ECO:0000313" key="1">
    <source>
        <dbReference type="EMBL" id="KEZ84862.1"/>
    </source>
</evidence>
<proteinExistence type="predicted"/>
<organism evidence="1 3">
    <name type="scientific">Clostridium sulfidigenes</name>
    <dbReference type="NCBI Taxonomy" id="318464"/>
    <lineage>
        <taxon>Bacteria</taxon>
        <taxon>Bacillati</taxon>
        <taxon>Bacillota</taxon>
        <taxon>Clostridia</taxon>
        <taxon>Eubacteriales</taxon>
        <taxon>Clostridiaceae</taxon>
        <taxon>Clostridium</taxon>
    </lineage>
</organism>